<proteinExistence type="predicted"/>
<dbReference type="EMBL" id="GGEC01004358">
    <property type="protein sequence ID" value="MBW84841.1"/>
    <property type="molecule type" value="Transcribed_RNA"/>
</dbReference>
<sequence>MAQHCHIQNQPQNNQERRDTRRS</sequence>
<feature type="compositionally biased region" description="Polar residues" evidence="1">
    <location>
        <begin position="1"/>
        <end position="14"/>
    </location>
</feature>
<reference evidence="2" key="1">
    <citation type="submission" date="2018-02" db="EMBL/GenBank/DDBJ databases">
        <title>Rhizophora mucronata_Transcriptome.</title>
        <authorList>
            <person name="Meera S.P."/>
            <person name="Sreeshan A."/>
            <person name="Augustine A."/>
        </authorList>
    </citation>
    <scope>NUCLEOTIDE SEQUENCE</scope>
    <source>
        <tissue evidence="2">Leaf</tissue>
    </source>
</reference>
<feature type="region of interest" description="Disordered" evidence="1">
    <location>
        <begin position="1"/>
        <end position="23"/>
    </location>
</feature>
<protein>
    <submittedName>
        <fullName evidence="2">Purple acid phosphatase</fullName>
    </submittedName>
</protein>
<accession>A0A2P2IUD9</accession>
<evidence type="ECO:0000313" key="2">
    <source>
        <dbReference type="EMBL" id="MBW84841.1"/>
    </source>
</evidence>
<organism evidence="2">
    <name type="scientific">Rhizophora mucronata</name>
    <name type="common">Asiatic mangrove</name>
    <dbReference type="NCBI Taxonomy" id="61149"/>
    <lineage>
        <taxon>Eukaryota</taxon>
        <taxon>Viridiplantae</taxon>
        <taxon>Streptophyta</taxon>
        <taxon>Embryophyta</taxon>
        <taxon>Tracheophyta</taxon>
        <taxon>Spermatophyta</taxon>
        <taxon>Magnoliopsida</taxon>
        <taxon>eudicotyledons</taxon>
        <taxon>Gunneridae</taxon>
        <taxon>Pentapetalae</taxon>
        <taxon>rosids</taxon>
        <taxon>fabids</taxon>
        <taxon>Malpighiales</taxon>
        <taxon>Rhizophoraceae</taxon>
        <taxon>Rhizophora</taxon>
    </lineage>
</organism>
<dbReference type="AlphaFoldDB" id="A0A2P2IUD9"/>
<name>A0A2P2IUD9_RHIMU</name>
<evidence type="ECO:0000256" key="1">
    <source>
        <dbReference type="SAM" id="MobiDB-lite"/>
    </source>
</evidence>